<accession>A0A8J2Q457</accession>
<feature type="non-terminal residue" evidence="1">
    <location>
        <position position="1"/>
    </location>
</feature>
<organism evidence="1 2">
    <name type="scientific">Allacma fusca</name>
    <dbReference type="NCBI Taxonomy" id="39272"/>
    <lineage>
        <taxon>Eukaryota</taxon>
        <taxon>Metazoa</taxon>
        <taxon>Ecdysozoa</taxon>
        <taxon>Arthropoda</taxon>
        <taxon>Hexapoda</taxon>
        <taxon>Collembola</taxon>
        <taxon>Symphypleona</taxon>
        <taxon>Sminthuridae</taxon>
        <taxon>Allacma</taxon>
    </lineage>
</organism>
<proteinExistence type="predicted"/>
<name>A0A8J2Q457_9HEXA</name>
<reference evidence="1" key="1">
    <citation type="submission" date="2021-06" db="EMBL/GenBank/DDBJ databases">
        <authorList>
            <person name="Hodson N. C."/>
            <person name="Mongue J. A."/>
            <person name="Jaron S. K."/>
        </authorList>
    </citation>
    <scope>NUCLEOTIDE SEQUENCE</scope>
</reference>
<protein>
    <submittedName>
        <fullName evidence="1">Uncharacterized protein</fullName>
    </submittedName>
</protein>
<gene>
    <name evidence="1" type="ORF">AFUS01_LOCUS42481</name>
</gene>
<evidence type="ECO:0000313" key="1">
    <source>
        <dbReference type="EMBL" id="CAG7832816.1"/>
    </source>
</evidence>
<dbReference type="AlphaFoldDB" id="A0A8J2Q457"/>
<keyword evidence="2" id="KW-1185">Reference proteome</keyword>
<sequence>VGTFEPEQNGKVISQIVSGEDLQRTVRIIQEFKCRAGFVRKSGKCVRISRAYY</sequence>
<evidence type="ECO:0000313" key="2">
    <source>
        <dbReference type="Proteomes" id="UP000708208"/>
    </source>
</evidence>
<comment type="caution">
    <text evidence="1">The sequence shown here is derived from an EMBL/GenBank/DDBJ whole genome shotgun (WGS) entry which is preliminary data.</text>
</comment>
<dbReference type="Proteomes" id="UP000708208">
    <property type="component" value="Unassembled WGS sequence"/>
</dbReference>
<dbReference type="EMBL" id="CAJVCH010567102">
    <property type="protein sequence ID" value="CAG7832816.1"/>
    <property type="molecule type" value="Genomic_DNA"/>
</dbReference>